<dbReference type="InterPro" id="IPR023213">
    <property type="entry name" value="CAT-like_dom_sf"/>
</dbReference>
<dbReference type="SMART" id="SM00923">
    <property type="entry name" value="MbtH"/>
    <property type="match status" value="1"/>
</dbReference>
<dbReference type="Gene3D" id="3.40.50.980">
    <property type="match status" value="4"/>
</dbReference>
<keyword evidence="3" id="KW-0596">Phosphopantetheine</keyword>
<feature type="compositionally biased region" description="Pro residues" evidence="5">
    <location>
        <begin position="78"/>
        <end position="91"/>
    </location>
</feature>
<dbReference type="PROSITE" id="PS50075">
    <property type="entry name" value="CARRIER"/>
    <property type="match status" value="2"/>
</dbReference>
<evidence type="ECO:0000256" key="3">
    <source>
        <dbReference type="ARBA" id="ARBA00022450"/>
    </source>
</evidence>
<dbReference type="CDD" id="cd19531">
    <property type="entry name" value="LCL_NRPS-like"/>
    <property type="match status" value="1"/>
</dbReference>
<dbReference type="FunFam" id="1.10.1200.10:FF:000016">
    <property type="entry name" value="Non-ribosomal peptide synthase"/>
    <property type="match status" value="1"/>
</dbReference>
<dbReference type="InterPro" id="IPR025110">
    <property type="entry name" value="AMP-bd_C"/>
</dbReference>
<accession>A0A8G1UEP1</accession>
<dbReference type="InterPro" id="IPR020806">
    <property type="entry name" value="PKS_PP-bd"/>
</dbReference>
<dbReference type="CDD" id="cd05930">
    <property type="entry name" value="A_NRPS"/>
    <property type="match status" value="2"/>
</dbReference>
<feature type="region of interest" description="Disordered" evidence="5">
    <location>
        <begin position="59"/>
        <end position="134"/>
    </location>
</feature>
<feature type="compositionally biased region" description="Basic and acidic residues" evidence="5">
    <location>
        <begin position="108"/>
        <end position="117"/>
    </location>
</feature>
<dbReference type="PANTHER" id="PTHR45527">
    <property type="entry name" value="NONRIBOSOMAL PEPTIDE SYNTHETASE"/>
    <property type="match status" value="1"/>
</dbReference>
<dbReference type="InterPro" id="IPR000873">
    <property type="entry name" value="AMP-dep_synth/lig_dom"/>
</dbReference>
<protein>
    <submittedName>
        <fullName evidence="7">Amino acid adenylation domain-containing protein</fullName>
    </submittedName>
</protein>
<evidence type="ECO:0000256" key="5">
    <source>
        <dbReference type="SAM" id="MobiDB-lite"/>
    </source>
</evidence>
<evidence type="ECO:0000313" key="7">
    <source>
        <dbReference type="EMBL" id="ROR42583.1"/>
    </source>
</evidence>
<evidence type="ECO:0000259" key="6">
    <source>
        <dbReference type="PROSITE" id="PS50075"/>
    </source>
</evidence>
<dbReference type="GO" id="GO:0043041">
    <property type="term" value="P:amino acid activation for nonribosomal peptide biosynthetic process"/>
    <property type="evidence" value="ECO:0007669"/>
    <property type="project" value="TreeGrafter"/>
</dbReference>
<organism evidence="7 8">
    <name type="scientific">Kitasatospora cineracea</name>
    <dbReference type="NCBI Taxonomy" id="88074"/>
    <lineage>
        <taxon>Bacteria</taxon>
        <taxon>Bacillati</taxon>
        <taxon>Actinomycetota</taxon>
        <taxon>Actinomycetes</taxon>
        <taxon>Kitasatosporales</taxon>
        <taxon>Streptomycetaceae</taxon>
        <taxon>Kitasatospora</taxon>
    </lineage>
</organism>
<dbReference type="Gene3D" id="3.30.559.30">
    <property type="entry name" value="Nonribosomal peptide synthetase, condensation domain"/>
    <property type="match status" value="1"/>
</dbReference>
<dbReference type="RefSeq" id="WP_162869931.1">
    <property type="nucleotide sequence ID" value="NZ_RJVJ01000001.1"/>
</dbReference>
<dbReference type="GO" id="GO:0044550">
    <property type="term" value="P:secondary metabolite biosynthetic process"/>
    <property type="evidence" value="ECO:0007669"/>
    <property type="project" value="TreeGrafter"/>
</dbReference>
<dbReference type="Gene3D" id="3.90.820.10">
    <property type="entry name" value="Structural Genomics, Unknown Function 30-nov-00 1gh9 Mol_id"/>
    <property type="match status" value="1"/>
</dbReference>
<feature type="domain" description="Carrier" evidence="6">
    <location>
        <begin position="646"/>
        <end position="721"/>
    </location>
</feature>
<dbReference type="PANTHER" id="PTHR45527:SF1">
    <property type="entry name" value="FATTY ACID SYNTHASE"/>
    <property type="match status" value="1"/>
</dbReference>
<dbReference type="NCBIfam" id="TIGR01733">
    <property type="entry name" value="AA-adenyl-dom"/>
    <property type="match status" value="2"/>
</dbReference>
<dbReference type="InterPro" id="IPR006162">
    <property type="entry name" value="Ppantetheine_attach_site"/>
</dbReference>
<dbReference type="Gene3D" id="2.30.38.10">
    <property type="entry name" value="Luciferase, Domain 3"/>
    <property type="match status" value="2"/>
</dbReference>
<dbReference type="InterPro" id="IPR045851">
    <property type="entry name" value="AMP-bd_C_sf"/>
</dbReference>
<dbReference type="Pfam" id="PF03621">
    <property type="entry name" value="MbtH"/>
    <property type="match status" value="1"/>
</dbReference>
<dbReference type="Proteomes" id="UP000267408">
    <property type="component" value="Unassembled WGS sequence"/>
</dbReference>
<dbReference type="EMBL" id="RJVJ01000001">
    <property type="protein sequence ID" value="ROR42583.1"/>
    <property type="molecule type" value="Genomic_DNA"/>
</dbReference>
<dbReference type="InterPro" id="IPR020845">
    <property type="entry name" value="AMP-binding_CS"/>
</dbReference>
<dbReference type="GO" id="GO:0017000">
    <property type="term" value="P:antibiotic biosynthetic process"/>
    <property type="evidence" value="ECO:0007669"/>
    <property type="project" value="UniProtKB-ARBA"/>
</dbReference>
<dbReference type="Gene3D" id="3.30.559.10">
    <property type="entry name" value="Chloramphenicol acetyltransferase-like domain"/>
    <property type="match status" value="1"/>
</dbReference>
<dbReference type="GO" id="GO:0008610">
    <property type="term" value="P:lipid biosynthetic process"/>
    <property type="evidence" value="ECO:0007669"/>
    <property type="project" value="UniProtKB-ARBA"/>
</dbReference>
<dbReference type="FunFam" id="3.40.50.980:FF:000001">
    <property type="entry name" value="Non-ribosomal peptide synthetase"/>
    <property type="match status" value="2"/>
</dbReference>
<name>A0A8G1UEP1_9ACTN</name>
<evidence type="ECO:0000256" key="1">
    <source>
        <dbReference type="ARBA" id="ARBA00001957"/>
    </source>
</evidence>
<dbReference type="PROSITE" id="PS00455">
    <property type="entry name" value="AMP_BINDING"/>
    <property type="match status" value="1"/>
</dbReference>
<reference evidence="7 8" key="1">
    <citation type="submission" date="2018-11" db="EMBL/GenBank/DDBJ databases">
        <title>Sequencing the genomes of 1000 actinobacteria strains.</title>
        <authorList>
            <person name="Klenk H.-P."/>
        </authorList>
    </citation>
    <scope>NUCLEOTIDE SEQUENCE [LARGE SCALE GENOMIC DNA]</scope>
    <source>
        <strain evidence="7 8">DSM 44780</strain>
    </source>
</reference>
<dbReference type="InterPro" id="IPR001242">
    <property type="entry name" value="Condensation_dom"/>
</dbReference>
<evidence type="ECO:0000313" key="8">
    <source>
        <dbReference type="Proteomes" id="UP000267408"/>
    </source>
</evidence>
<keyword evidence="4" id="KW-0597">Phosphoprotein</keyword>
<evidence type="ECO:0000256" key="4">
    <source>
        <dbReference type="ARBA" id="ARBA00022553"/>
    </source>
</evidence>
<dbReference type="Pfam" id="PF00550">
    <property type="entry name" value="PP-binding"/>
    <property type="match status" value="2"/>
</dbReference>
<evidence type="ECO:0000256" key="2">
    <source>
        <dbReference type="ARBA" id="ARBA00006432"/>
    </source>
</evidence>
<comment type="caution">
    <text evidence="7">The sequence shown here is derived from an EMBL/GenBank/DDBJ whole genome shotgun (WGS) entry which is preliminary data.</text>
</comment>
<dbReference type="Pfam" id="PF13193">
    <property type="entry name" value="AMP-binding_C"/>
    <property type="match status" value="2"/>
</dbReference>
<dbReference type="SUPFAM" id="SSF52777">
    <property type="entry name" value="CoA-dependent acyltransferases"/>
    <property type="match status" value="2"/>
</dbReference>
<dbReference type="InterPro" id="IPR009081">
    <property type="entry name" value="PP-bd_ACP"/>
</dbReference>
<feature type="domain" description="Carrier" evidence="6">
    <location>
        <begin position="1688"/>
        <end position="1763"/>
    </location>
</feature>
<dbReference type="GO" id="GO:0003824">
    <property type="term" value="F:catalytic activity"/>
    <property type="evidence" value="ECO:0007669"/>
    <property type="project" value="InterPro"/>
</dbReference>
<dbReference type="InterPro" id="IPR036736">
    <property type="entry name" value="ACP-like_sf"/>
</dbReference>
<sequence length="1788" mass="188732">MSENTDTRTYLVVLNDEEQYSIWAAGRELPAGWTAEGTQGTREECLARIDQVWTDMRPAACASGWPPPPADPAAGADPPGPPRSSPSPDSPPPDRRRPPAAPPAGGRRPHEPHHFTDQELPEMNSESQPGAPKDEPVLISSLVARQASLTPDAVAVVDGDRTVTYAQLDADANRLAHHLIGLGAGPDTPVGVCLYRGADLVTALLGVWRAGGAYLPLTPDLPPRRLAQLLAGSGARLVLTETESAGTVRGAGARPVIVDAVREDLDRLPATAPRIAADPDGAAYLIYTSGSTGEPKGVVVTHAGIGNRVAWAVGSGRLGAGDRVLQKTTVTFDAHCWEVFGPLTSGGTVVLAPVGAESDPAAMLRAVREHRVTVLQLVPSVLRLLTEEDGLAGCDALRLVLSAGEPLHHELVARLLERLGRPVEVWNTYGPTECSIDITAHRVDTDRPTGPVPIGRPITGMRVLVVDRNGNPVGPGTPGELLAGGVGVARGYLNRPGQSAAAFVPDPYGPAGARLYRTGDRVRWRRDGVLEYLGRIDDQVKVNGVRIEPSEIEHVLLAHPQVAGAAVAAYEAPDGGKRLAAYLVARGELDLTELRAHLAQRLTGPQVPGAFVLLEKLPLGPTGKVDRRALPAPGSLDAAGRPVHRAPVTAAEQAVAAVWREVLKLDRVGLDDDFFQLGGTSLQLTRLVSRLRAATGSAVQLRGFFTATSLAAQAELLSVSLPPGPRPVSRQGTLPLSPGQRRLWFSDRMNPGGPEWVAAVVLRPEPGATDAEVGAALDALAARHEALRTRFPVVDGEPVQLIDPPAPVALRTAAADTPAAAAETFHRLLGEEQARGFDLAEGPLLRAVLVRAADGAALLGVALHHIATDGWSTAVLEREFHALLAAARTGRPADLPDLPVQYADYAVWQLEQLTDELVDRELAHWRGELAGLEPVEPPVDRPRPAVRDGRGSVVPFAVPAEVAGPVLELGRRCGATPFMTLLTAYATVLARHTGQWDLPIGTPVSGRDCPEVEQVVGFFLNTLVLRCTLDARRSFEDALAAVRRTASTALAHQQLPFDLLVEELAPERDLSRTPLFQVAFDLHDGEFNGLIGADEDLDQLRRMWQATHTDLTLVLRVQPDGSLAGGLEYDTALFEEATVARLAAHFRRALAAAAAAPRTALGELDLLGADEHADLARWSTAPGEQPAASVLDAFERQAAATPDAVAVAGPGFALGYRELDARANRLAHHLAAAGAGPERPVGVLLERGPELFTALLAAWKCGAAYLPLDPGFPAERVHRMLAEGGAVALVARGADPAALPAGTRAVDLDRDAAAVAARPATAPAAARDLDALAYTIFTSGSTGRPKGVAVTHRGLANHVGWAARELAGAGTGGSALFSSHAFDLVVPNLWAPLTVGQRVWVLPPDQDGTRLGADLAAAGPFSFLKLTPGHLEILTDQLTDRQAADLAGVVVVAGEALSGALADRWAARLGAGRLVNEYGPTEASVGTSVLPLAAPVTAATVPIGRPLPGMVMRVLDDELRPVPVGARGELYVGGTGVARGYVNRPGLTAESFLPDPYGPPGARLYRTGDLARVLDGGVVDFRGRTDDQVKIRGYRIEPGEVRAVLLEHPGVRDAHVRAVTLPSGGAALAAWVVGTADDLAGHCARRLPEHLVPAGIATVDALPLNANGKVDRGRLPDPFADRAERRTAPRDEVEEAVHELWTEVLGTDGIGVHDNFFAAGGNSILAIRLVAHLQDLFQLDLPIRVLFEKPTVAGLAREIEDRVRAEIDRLSDTELAAATTALPKEHHA</sequence>
<dbReference type="FunFam" id="3.40.50.12780:FF:000012">
    <property type="entry name" value="Non-ribosomal peptide synthetase"/>
    <property type="match status" value="1"/>
</dbReference>
<dbReference type="SMART" id="SM00823">
    <property type="entry name" value="PKS_PP"/>
    <property type="match status" value="2"/>
</dbReference>
<dbReference type="GO" id="GO:0031177">
    <property type="term" value="F:phosphopantetheine binding"/>
    <property type="evidence" value="ECO:0007669"/>
    <property type="project" value="InterPro"/>
</dbReference>
<dbReference type="SUPFAM" id="SSF47336">
    <property type="entry name" value="ACP-like"/>
    <property type="match status" value="2"/>
</dbReference>
<dbReference type="GO" id="GO:0072330">
    <property type="term" value="P:monocarboxylic acid biosynthetic process"/>
    <property type="evidence" value="ECO:0007669"/>
    <property type="project" value="UniProtKB-ARBA"/>
</dbReference>
<dbReference type="InterPro" id="IPR010071">
    <property type="entry name" value="AA_adenyl_dom"/>
</dbReference>
<dbReference type="InterPro" id="IPR005153">
    <property type="entry name" value="MbtH-like_dom"/>
</dbReference>
<comment type="cofactor">
    <cofactor evidence="1">
        <name>pantetheine 4'-phosphate</name>
        <dbReference type="ChEBI" id="CHEBI:47942"/>
    </cofactor>
</comment>
<dbReference type="Gene3D" id="1.10.1200.10">
    <property type="entry name" value="ACP-like"/>
    <property type="match status" value="2"/>
</dbReference>
<dbReference type="Pfam" id="PF00501">
    <property type="entry name" value="AMP-binding"/>
    <property type="match status" value="2"/>
</dbReference>
<dbReference type="Gene3D" id="3.30.300.30">
    <property type="match status" value="2"/>
</dbReference>
<dbReference type="PROSITE" id="PS00012">
    <property type="entry name" value="PHOSPHOPANTETHEINE"/>
    <property type="match status" value="1"/>
</dbReference>
<proteinExistence type="inferred from homology"/>
<dbReference type="GO" id="GO:0005737">
    <property type="term" value="C:cytoplasm"/>
    <property type="evidence" value="ECO:0007669"/>
    <property type="project" value="TreeGrafter"/>
</dbReference>
<dbReference type="SUPFAM" id="SSF160582">
    <property type="entry name" value="MbtH-like"/>
    <property type="match status" value="1"/>
</dbReference>
<dbReference type="Pfam" id="PF00668">
    <property type="entry name" value="Condensation"/>
    <property type="match status" value="1"/>
</dbReference>
<gene>
    <name evidence="7" type="ORF">EDD39_0708</name>
</gene>
<dbReference type="InterPro" id="IPR038020">
    <property type="entry name" value="MbtH-like_sf"/>
</dbReference>
<dbReference type="SUPFAM" id="SSF56801">
    <property type="entry name" value="Acetyl-CoA synthetase-like"/>
    <property type="match status" value="2"/>
</dbReference>
<comment type="similarity">
    <text evidence="2">Belongs to the ATP-dependent AMP-binding enzyme family.</text>
</comment>